<dbReference type="GO" id="GO:0005615">
    <property type="term" value="C:extracellular space"/>
    <property type="evidence" value="ECO:0007669"/>
    <property type="project" value="TreeGrafter"/>
</dbReference>
<feature type="signal peptide" evidence="4">
    <location>
        <begin position="1"/>
        <end position="15"/>
    </location>
</feature>
<protein>
    <submittedName>
        <fullName evidence="5">Uncharacterized protein</fullName>
    </submittedName>
</protein>
<sequence length="245" mass="27897">MMVIILFFCFTFAMGMNVPEGIPICHKSDPNLGDCMAKSIETSLKFLAQGNKELGLPVLEPMFVKDMEIGGSTGKSVSLQQKYHNVKVHGMTNSKIKVLNIDLEKGCSWRMNISSPTIRLEGEYEMQGQVLVFPMNAKGKCNVTQYNLHNVHTVTCERYTKKGQTYMRLTNYTLDMKLEDIHYEFTDLFPGNQQISDEILKTLNDNGLAIFNEIKAGFESVFGYMEMQTHNNIMSKFTEDQLFPQ</sequence>
<evidence type="ECO:0000256" key="2">
    <source>
        <dbReference type="ARBA" id="ARBA00023108"/>
    </source>
</evidence>
<dbReference type="InterPro" id="IPR038606">
    <property type="entry name" value="To_sf"/>
</dbReference>
<dbReference type="PANTHER" id="PTHR11008">
    <property type="entry name" value="PROTEIN TAKEOUT-LIKE PROTEIN"/>
    <property type="match status" value="1"/>
</dbReference>
<dbReference type="AlphaFoldDB" id="A0A9P0DAI6"/>
<dbReference type="SMART" id="SM00700">
    <property type="entry name" value="JHBP"/>
    <property type="match status" value="1"/>
</dbReference>
<comment type="similarity">
    <text evidence="3">Belongs to the TO family.</text>
</comment>
<proteinExistence type="inferred from homology"/>
<dbReference type="PANTHER" id="PTHR11008:SF32">
    <property type="entry name" value="CIRCADIAN CLOCK-CONTROLLED PROTEIN DAYWAKE-RELATED"/>
    <property type="match status" value="1"/>
</dbReference>
<evidence type="ECO:0000313" key="5">
    <source>
        <dbReference type="EMBL" id="CAH1118477.1"/>
    </source>
</evidence>
<reference evidence="5" key="2">
    <citation type="submission" date="2022-10" db="EMBL/GenBank/DDBJ databases">
        <authorList>
            <consortium name="ENA_rothamsted_submissions"/>
            <consortium name="culmorum"/>
            <person name="King R."/>
        </authorList>
    </citation>
    <scope>NUCLEOTIDE SEQUENCE</scope>
</reference>
<evidence type="ECO:0000256" key="4">
    <source>
        <dbReference type="SAM" id="SignalP"/>
    </source>
</evidence>
<evidence type="ECO:0000313" key="6">
    <source>
        <dbReference type="Proteomes" id="UP001153737"/>
    </source>
</evidence>
<evidence type="ECO:0000256" key="3">
    <source>
        <dbReference type="ARBA" id="ARBA00060902"/>
    </source>
</evidence>
<dbReference type="Proteomes" id="UP001153737">
    <property type="component" value="Chromosome 11"/>
</dbReference>
<dbReference type="FunFam" id="3.15.10.30:FF:000001">
    <property type="entry name" value="Takeout-like protein 1"/>
    <property type="match status" value="1"/>
</dbReference>
<keyword evidence="1 4" id="KW-0732">Signal</keyword>
<dbReference type="Pfam" id="PF06585">
    <property type="entry name" value="JHBP"/>
    <property type="match status" value="1"/>
</dbReference>
<organism evidence="5 6">
    <name type="scientific">Phaedon cochleariae</name>
    <name type="common">Mustard beetle</name>
    <dbReference type="NCBI Taxonomy" id="80249"/>
    <lineage>
        <taxon>Eukaryota</taxon>
        <taxon>Metazoa</taxon>
        <taxon>Ecdysozoa</taxon>
        <taxon>Arthropoda</taxon>
        <taxon>Hexapoda</taxon>
        <taxon>Insecta</taxon>
        <taxon>Pterygota</taxon>
        <taxon>Neoptera</taxon>
        <taxon>Endopterygota</taxon>
        <taxon>Coleoptera</taxon>
        <taxon>Polyphaga</taxon>
        <taxon>Cucujiformia</taxon>
        <taxon>Chrysomeloidea</taxon>
        <taxon>Chrysomelidae</taxon>
        <taxon>Chrysomelinae</taxon>
        <taxon>Chrysomelini</taxon>
        <taxon>Phaedon</taxon>
    </lineage>
</organism>
<keyword evidence="6" id="KW-1185">Reference proteome</keyword>
<dbReference type="EMBL" id="OU896717">
    <property type="protein sequence ID" value="CAH1118477.1"/>
    <property type="molecule type" value="Genomic_DNA"/>
</dbReference>
<reference evidence="5" key="1">
    <citation type="submission" date="2022-01" db="EMBL/GenBank/DDBJ databases">
        <authorList>
            <person name="King R."/>
        </authorList>
    </citation>
    <scope>NUCLEOTIDE SEQUENCE</scope>
</reference>
<dbReference type="Gene3D" id="3.15.10.30">
    <property type="entry name" value="Haemolymph juvenile hormone binding protein"/>
    <property type="match status" value="1"/>
</dbReference>
<keyword evidence="2" id="KW-0090">Biological rhythms</keyword>
<dbReference type="InterPro" id="IPR010562">
    <property type="entry name" value="Haemolymph_juvenile_hormone-bd"/>
</dbReference>
<evidence type="ECO:0000256" key="1">
    <source>
        <dbReference type="ARBA" id="ARBA00022729"/>
    </source>
</evidence>
<dbReference type="OrthoDB" id="8182977at2759"/>
<feature type="chain" id="PRO_5040144081" evidence="4">
    <location>
        <begin position="16"/>
        <end position="245"/>
    </location>
</feature>
<name>A0A9P0DAI6_PHACE</name>
<gene>
    <name evidence="5" type="ORF">PHAECO_LOCUS2712</name>
</gene>
<accession>A0A9P0DAI6</accession>
<dbReference type="GO" id="GO:0007623">
    <property type="term" value="P:circadian rhythm"/>
    <property type="evidence" value="ECO:0007669"/>
    <property type="project" value="UniProtKB-ARBA"/>
</dbReference>